<proteinExistence type="predicted"/>
<protein>
    <submittedName>
        <fullName evidence="2">Uncharacterized protein</fullName>
    </submittedName>
</protein>
<comment type="caution">
    <text evidence="2">The sequence shown here is derived from an EMBL/GenBank/DDBJ whole genome shotgun (WGS) entry which is preliminary data.</text>
</comment>
<dbReference type="SUPFAM" id="SSF55144">
    <property type="entry name" value="LigT-like"/>
    <property type="match status" value="1"/>
</dbReference>
<dbReference type="Pfam" id="PF13563">
    <property type="entry name" value="2_5_RNA_ligase2"/>
    <property type="match status" value="1"/>
</dbReference>
<dbReference type="InterPro" id="IPR009097">
    <property type="entry name" value="Cyclic_Pdiesterase"/>
</dbReference>
<reference evidence="2 3" key="1">
    <citation type="submission" date="2021-02" db="EMBL/GenBank/DDBJ databases">
        <title>Genome assembly of Pseudopithomyces chartarum.</title>
        <authorList>
            <person name="Jauregui R."/>
            <person name="Singh J."/>
            <person name="Voisey C."/>
        </authorList>
    </citation>
    <scope>NUCLEOTIDE SEQUENCE [LARGE SCALE GENOMIC DNA]</scope>
    <source>
        <strain evidence="2 3">AGR01</strain>
    </source>
</reference>
<feature type="region of interest" description="Disordered" evidence="1">
    <location>
        <begin position="217"/>
        <end position="265"/>
    </location>
</feature>
<evidence type="ECO:0000313" key="3">
    <source>
        <dbReference type="Proteomes" id="UP001280581"/>
    </source>
</evidence>
<feature type="compositionally biased region" description="Polar residues" evidence="1">
    <location>
        <begin position="22"/>
        <end position="31"/>
    </location>
</feature>
<organism evidence="2 3">
    <name type="scientific">Pseudopithomyces chartarum</name>
    <dbReference type="NCBI Taxonomy" id="1892770"/>
    <lineage>
        <taxon>Eukaryota</taxon>
        <taxon>Fungi</taxon>
        <taxon>Dikarya</taxon>
        <taxon>Ascomycota</taxon>
        <taxon>Pezizomycotina</taxon>
        <taxon>Dothideomycetes</taxon>
        <taxon>Pleosporomycetidae</taxon>
        <taxon>Pleosporales</taxon>
        <taxon>Massarineae</taxon>
        <taxon>Didymosphaeriaceae</taxon>
        <taxon>Pseudopithomyces</taxon>
    </lineage>
</organism>
<feature type="compositionally biased region" description="Polar residues" evidence="1">
    <location>
        <begin position="1"/>
        <end position="14"/>
    </location>
</feature>
<feature type="region of interest" description="Disordered" evidence="1">
    <location>
        <begin position="1"/>
        <end position="40"/>
    </location>
</feature>
<evidence type="ECO:0000256" key="1">
    <source>
        <dbReference type="SAM" id="MobiDB-lite"/>
    </source>
</evidence>
<evidence type="ECO:0000313" key="2">
    <source>
        <dbReference type="EMBL" id="KAK3210365.1"/>
    </source>
</evidence>
<sequence>MWSPKGQGSRQTSPEPCLVDSAFTTRANSPQPAHRPNTGQDEQHVYVLTLNTSPSISVPLDQMREEYFPKHLNRTPAHITLFHALPHSQMERIDADLNRVVGRTGPYHLSTGKPFRLRRGVAVLLGSGDEQSQHLREELREKWAQWLSQQDNNGRGWHPHWTVMNKVEEEKKVNAAFNTLRRILFDDVHHGKALGFDLWKYKSGDWELAKEYRFQGHDRSAAPSPNATESEGYGYFEQRPKSRSKAIRSPEDGLKKTKSGTRMADMWRTVTLAKKKPLHEAEQQQQ</sequence>
<gene>
    <name evidence="2" type="ORF">GRF29_44g2487771</name>
</gene>
<dbReference type="Proteomes" id="UP001280581">
    <property type="component" value="Unassembled WGS sequence"/>
</dbReference>
<accession>A0AAN6RIX3</accession>
<name>A0AAN6RIX3_9PLEO</name>
<dbReference type="Gene3D" id="3.90.1140.10">
    <property type="entry name" value="Cyclic phosphodiesterase"/>
    <property type="match status" value="1"/>
</dbReference>
<keyword evidence="3" id="KW-1185">Reference proteome</keyword>
<dbReference type="AlphaFoldDB" id="A0AAN6RIX3"/>
<dbReference type="EMBL" id="WVTA01000005">
    <property type="protein sequence ID" value="KAK3210365.1"/>
    <property type="molecule type" value="Genomic_DNA"/>
</dbReference>